<feature type="region of interest" description="Disordered" evidence="1">
    <location>
        <begin position="1"/>
        <end position="89"/>
    </location>
</feature>
<evidence type="ECO:0000256" key="1">
    <source>
        <dbReference type="SAM" id="MobiDB-lite"/>
    </source>
</evidence>
<dbReference type="AlphaFoldDB" id="A0A8J3J3C5"/>
<name>A0A8J3J3C5_9ACTN</name>
<organism evidence="2 3">
    <name type="scientific">Actinocatenispora rupis</name>
    <dbReference type="NCBI Taxonomy" id="519421"/>
    <lineage>
        <taxon>Bacteria</taxon>
        <taxon>Bacillati</taxon>
        <taxon>Actinomycetota</taxon>
        <taxon>Actinomycetes</taxon>
        <taxon>Micromonosporales</taxon>
        <taxon>Micromonosporaceae</taxon>
        <taxon>Actinocatenispora</taxon>
    </lineage>
</organism>
<feature type="compositionally biased region" description="Gly residues" evidence="1">
    <location>
        <begin position="19"/>
        <end position="31"/>
    </location>
</feature>
<keyword evidence="3" id="KW-1185">Reference proteome</keyword>
<dbReference type="EMBL" id="BOMB01000012">
    <property type="protein sequence ID" value="GID11207.1"/>
    <property type="molecule type" value="Genomic_DNA"/>
</dbReference>
<feature type="compositionally biased region" description="Low complexity" evidence="1">
    <location>
        <begin position="74"/>
        <end position="89"/>
    </location>
</feature>
<reference evidence="2" key="1">
    <citation type="submission" date="2021-01" db="EMBL/GenBank/DDBJ databases">
        <title>Whole genome shotgun sequence of Actinocatenispora rupis NBRC 107355.</title>
        <authorList>
            <person name="Komaki H."/>
            <person name="Tamura T."/>
        </authorList>
    </citation>
    <scope>NUCLEOTIDE SEQUENCE</scope>
    <source>
        <strain evidence="2">NBRC 107355</strain>
    </source>
</reference>
<protein>
    <submittedName>
        <fullName evidence="2">Uncharacterized protein</fullName>
    </submittedName>
</protein>
<evidence type="ECO:0000313" key="2">
    <source>
        <dbReference type="EMBL" id="GID11207.1"/>
    </source>
</evidence>
<evidence type="ECO:0000313" key="3">
    <source>
        <dbReference type="Proteomes" id="UP000612808"/>
    </source>
</evidence>
<sequence length="89" mass="8611">MVGCDDVGAGASGPAWYPGGAGQSDGGGTAGPVGRRYASSGSWGAASRIGTGAPVPELVAARRSRRDRSMRQVTTIAASASTTSAAAAT</sequence>
<proteinExistence type="predicted"/>
<gene>
    <name evidence="2" type="ORF">Aru02nite_20960</name>
</gene>
<accession>A0A8J3J3C5</accession>
<comment type="caution">
    <text evidence="2">The sequence shown here is derived from an EMBL/GenBank/DDBJ whole genome shotgun (WGS) entry which is preliminary data.</text>
</comment>
<dbReference type="Proteomes" id="UP000612808">
    <property type="component" value="Unassembled WGS sequence"/>
</dbReference>